<evidence type="ECO:0000256" key="9">
    <source>
        <dbReference type="ARBA" id="ARBA00043879"/>
    </source>
</evidence>
<dbReference type="PRINTS" id="PR00253">
    <property type="entry name" value="GABAARECEPTR"/>
</dbReference>
<dbReference type="InterPro" id="IPR050302">
    <property type="entry name" value="Rab_GAP_TBC_domain"/>
</dbReference>
<feature type="transmembrane region" description="Helical" evidence="12">
    <location>
        <begin position="510"/>
        <end position="532"/>
    </location>
</feature>
<organism evidence="14">
    <name type="scientific">Cyprideis torosa</name>
    <dbReference type="NCBI Taxonomy" id="163714"/>
    <lineage>
        <taxon>Eukaryota</taxon>
        <taxon>Metazoa</taxon>
        <taxon>Ecdysozoa</taxon>
        <taxon>Arthropoda</taxon>
        <taxon>Crustacea</taxon>
        <taxon>Oligostraca</taxon>
        <taxon>Ostracoda</taxon>
        <taxon>Podocopa</taxon>
        <taxon>Podocopida</taxon>
        <taxon>Cytherocopina</taxon>
        <taxon>Cytheroidea</taxon>
        <taxon>Cytherideidae</taxon>
        <taxon>Cyprideis</taxon>
    </lineage>
</organism>
<dbReference type="SUPFAM" id="SSF90112">
    <property type="entry name" value="Neurotransmitter-gated ion-channel transmembrane pore"/>
    <property type="match status" value="1"/>
</dbReference>
<keyword evidence="6" id="KW-0406">Ion transport</keyword>
<evidence type="ECO:0000256" key="4">
    <source>
        <dbReference type="ARBA" id="ARBA00022468"/>
    </source>
</evidence>
<evidence type="ECO:0000256" key="8">
    <source>
        <dbReference type="ARBA" id="ARBA00023303"/>
    </source>
</evidence>
<dbReference type="PROSITE" id="PS00236">
    <property type="entry name" value="NEUROTR_ION_CHANNEL"/>
    <property type="match status" value="1"/>
</dbReference>
<feature type="compositionally biased region" description="Basic residues" evidence="11">
    <location>
        <begin position="47"/>
        <end position="57"/>
    </location>
</feature>
<reference evidence="14" key="1">
    <citation type="submission" date="2020-11" db="EMBL/GenBank/DDBJ databases">
        <authorList>
            <person name="Tran Van P."/>
        </authorList>
    </citation>
    <scope>NUCLEOTIDE SEQUENCE</scope>
</reference>
<dbReference type="CDD" id="cd19049">
    <property type="entry name" value="LGIC_TM_anion"/>
    <property type="match status" value="1"/>
</dbReference>
<feature type="transmembrane region" description="Helical" evidence="12">
    <location>
        <begin position="575"/>
        <end position="598"/>
    </location>
</feature>
<dbReference type="Pfam" id="PF00566">
    <property type="entry name" value="RabGAP-TBC"/>
    <property type="match status" value="1"/>
</dbReference>
<evidence type="ECO:0000256" key="1">
    <source>
        <dbReference type="ARBA" id="ARBA00004141"/>
    </source>
</evidence>
<keyword evidence="12" id="KW-0812">Transmembrane</keyword>
<name>A0A7R8WBL7_9CRUS</name>
<evidence type="ECO:0000313" key="14">
    <source>
        <dbReference type="EMBL" id="CAD7226146.1"/>
    </source>
</evidence>
<keyword evidence="12" id="KW-1133">Transmembrane helix</keyword>
<dbReference type="AlphaFoldDB" id="A0A7R8WBL7"/>
<comment type="function">
    <text evidence="9">May act as a GTPase-activating protein for Rab family protein(s).</text>
</comment>
<dbReference type="GO" id="GO:0031267">
    <property type="term" value="F:small GTPase binding"/>
    <property type="evidence" value="ECO:0007669"/>
    <property type="project" value="TreeGrafter"/>
</dbReference>
<dbReference type="GO" id="GO:0005096">
    <property type="term" value="F:GTPase activator activity"/>
    <property type="evidence" value="ECO:0007669"/>
    <property type="project" value="UniProtKB-KW"/>
</dbReference>
<dbReference type="FunFam" id="1.10.472.80:FF:000029">
    <property type="entry name" value="Growth hormone-regulated TBC protein 1"/>
    <property type="match status" value="1"/>
</dbReference>
<evidence type="ECO:0000256" key="6">
    <source>
        <dbReference type="ARBA" id="ARBA00023065"/>
    </source>
</evidence>
<comment type="subcellular location">
    <subcellularLocation>
        <location evidence="2">Cell membrane</location>
    </subcellularLocation>
    <subcellularLocation>
        <location evidence="1">Membrane</location>
        <topology evidence="1">Multi-pass membrane protein</topology>
    </subcellularLocation>
</comment>
<dbReference type="EMBL" id="OB660760">
    <property type="protein sequence ID" value="CAD7226146.1"/>
    <property type="molecule type" value="Genomic_DNA"/>
</dbReference>
<evidence type="ECO:0000256" key="12">
    <source>
        <dbReference type="SAM" id="Phobius"/>
    </source>
</evidence>
<evidence type="ECO:0000256" key="3">
    <source>
        <dbReference type="ARBA" id="ARBA00022448"/>
    </source>
</evidence>
<dbReference type="SUPFAM" id="SSF63712">
    <property type="entry name" value="Nicotinic receptor ligand binding domain-like"/>
    <property type="match status" value="1"/>
</dbReference>
<dbReference type="GO" id="GO:0099095">
    <property type="term" value="F:ligand-gated monoatomic anion channel activity"/>
    <property type="evidence" value="ECO:0007669"/>
    <property type="project" value="UniProtKB-ARBA"/>
</dbReference>
<feature type="domain" description="Rab-GAP TBC" evidence="13">
    <location>
        <begin position="143"/>
        <end position="331"/>
    </location>
</feature>
<evidence type="ECO:0000256" key="10">
    <source>
        <dbReference type="ARBA" id="ARBA00070878"/>
    </source>
</evidence>
<keyword evidence="7 12" id="KW-0472">Membrane</keyword>
<dbReference type="InterPro" id="IPR036734">
    <property type="entry name" value="Neur_chan_lig-bd_sf"/>
</dbReference>
<dbReference type="Gene3D" id="1.20.58.390">
    <property type="entry name" value="Neurotransmitter-gated ion-channel transmembrane domain"/>
    <property type="match status" value="1"/>
</dbReference>
<evidence type="ECO:0000256" key="7">
    <source>
        <dbReference type="ARBA" id="ARBA00023136"/>
    </source>
</evidence>
<dbReference type="InterPro" id="IPR018000">
    <property type="entry name" value="Neurotransmitter_ion_chnl_CS"/>
</dbReference>
<dbReference type="SUPFAM" id="SSF47923">
    <property type="entry name" value="Ypt/Rab-GAP domain of gyp1p"/>
    <property type="match status" value="2"/>
</dbReference>
<feature type="region of interest" description="Disordered" evidence="11">
    <location>
        <begin position="18"/>
        <end position="79"/>
    </location>
</feature>
<dbReference type="Gene3D" id="1.10.8.270">
    <property type="entry name" value="putative rabgap domain of human tbc1 domain family member 14 like domains"/>
    <property type="match status" value="1"/>
</dbReference>
<dbReference type="FunFam" id="1.10.8.270:FF:000016">
    <property type="entry name" value="TBC1 domain family member 2A"/>
    <property type="match status" value="1"/>
</dbReference>
<dbReference type="GO" id="GO:0005254">
    <property type="term" value="F:chloride channel activity"/>
    <property type="evidence" value="ECO:0007669"/>
    <property type="project" value="UniProtKB-ARBA"/>
</dbReference>
<evidence type="ECO:0000256" key="11">
    <source>
        <dbReference type="SAM" id="MobiDB-lite"/>
    </source>
</evidence>
<keyword evidence="3" id="KW-0813">Transport</keyword>
<dbReference type="Pfam" id="PF02931">
    <property type="entry name" value="Neur_chan_LBD"/>
    <property type="match status" value="1"/>
</dbReference>
<dbReference type="InterPro" id="IPR006202">
    <property type="entry name" value="Neur_chan_lig-bd"/>
</dbReference>
<dbReference type="PROSITE" id="PS50086">
    <property type="entry name" value="TBC_RABGAP"/>
    <property type="match status" value="1"/>
</dbReference>
<dbReference type="InterPro" id="IPR000195">
    <property type="entry name" value="Rab-GAP-TBC_dom"/>
</dbReference>
<dbReference type="Gene3D" id="1.10.10.750">
    <property type="entry name" value="Ypt/Rab-GAP domain of gyp1p, domain 1"/>
    <property type="match status" value="1"/>
</dbReference>
<dbReference type="GO" id="GO:0004888">
    <property type="term" value="F:transmembrane signaling receptor activity"/>
    <property type="evidence" value="ECO:0007669"/>
    <property type="project" value="InterPro"/>
</dbReference>
<keyword evidence="5" id="KW-1003">Cell membrane</keyword>
<dbReference type="InterPro" id="IPR035969">
    <property type="entry name" value="Rab-GAP_TBC_sf"/>
</dbReference>
<evidence type="ECO:0000256" key="5">
    <source>
        <dbReference type="ARBA" id="ARBA00022475"/>
    </source>
</evidence>
<dbReference type="InterPro" id="IPR038050">
    <property type="entry name" value="Neuro_actylchol_rec"/>
</dbReference>
<keyword evidence="4" id="KW-0343">GTPase activation</keyword>
<sequence>MNRIKFHVNARDSVISFMYPQPSRSDTNKGRRPRSQKAFVGPQPNQHQHKIHGRHTYVHKDSLPSQPSQNSSSGLPLNRKPPRLDRYGFEFEDELEWVEYILFTESYKEILSKRKLQWTTAVEADPDFYSVRSPKLKRYIRKGIPQSLRHVVWMETIGARALKAQHVRLYSKLIHSQLPPDISDGITVDLHRTFPGNIHFQSGKIRQALFNVLAANAHRNPSIGYCQGLNYVVGVLLLILPTEEDTFWLLQCLIHQILPNKYYNKDLCGAQVGIEVLQSLLRRQDPVLTEHMKKLGLPWTLFVTRWFICLFADVLPIETLLRVWDCLFYEGVKVLFRVALTLILQNRRELLAQQDMDGINRVFKRLIHEQNVLQCHDFIRDIFTIPDSLNIRQHLAIQKHISLKYTQMEVVRASIFCSLSGLKLTFSCMMELSKYPLDSQVCTMEIASFSKTMKELELKWQTTGDPVKMYQGLKMPQFAIVDIVTSTCQESFQIGNYSCLKAEYHLRRAIGFHLVQSYLPTILIVVISWVSFWMDVDSVAGRTTLGVTTLLTVSSKASGVQAEIPQVSYVKAIDIWMGTCTAFIFAALLEFTLVNYFWRKKSVMPYTRTPTTTELQELQQKQGLNSERILMASTGGKPSASTLENGGIGNIAMEVCLQPTLGTYQRLAQRIDVGCRIFFPLLFSLFNCLYWVTYLTS</sequence>
<keyword evidence="8" id="KW-0407">Ion channel</keyword>
<dbReference type="Gene3D" id="2.70.170.10">
    <property type="entry name" value="Neurotransmitter-gated ion-channel ligand-binding domain"/>
    <property type="match status" value="1"/>
</dbReference>
<protein>
    <recommendedName>
        <fullName evidence="10">Growth hormone-regulated TBC protein 1</fullName>
    </recommendedName>
</protein>
<proteinExistence type="predicted"/>
<evidence type="ECO:0000256" key="2">
    <source>
        <dbReference type="ARBA" id="ARBA00004236"/>
    </source>
</evidence>
<dbReference type="InterPro" id="IPR006029">
    <property type="entry name" value="Neurotrans-gated_channel_TM"/>
</dbReference>
<dbReference type="PANTHER" id="PTHR47219">
    <property type="entry name" value="RAB GTPASE-ACTIVATING PROTEIN 1-LIKE"/>
    <property type="match status" value="1"/>
</dbReference>
<dbReference type="InterPro" id="IPR036719">
    <property type="entry name" value="Neuro-gated_channel_TM_sf"/>
</dbReference>
<dbReference type="SMART" id="SM00164">
    <property type="entry name" value="TBC"/>
    <property type="match status" value="1"/>
</dbReference>
<feature type="compositionally biased region" description="Low complexity" evidence="11">
    <location>
        <begin position="63"/>
        <end position="78"/>
    </location>
</feature>
<dbReference type="Gene3D" id="1.10.472.80">
    <property type="entry name" value="Ypt/Rab-GAP domain of gyp1p, domain 3"/>
    <property type="match status" value="1"/>
</dbReference>
<feature type="transmembrane region" description="Helical" evidence="12">
    <location>
        <begin position="673"/>
        <end position="692"/>
    </location>
</feature>
<gene>
    <name evidence="14" type="ORF">CTOB1V02_LOCUS4071</name>
</gene>
<dbReference type="GO" id="GO:0005886">
    <property type="term" value="C:plasma membrane"/>
    <property type="evidence" value="ECO:0007669"/>
    <property type="project" value="UniProtKB-SubCell"/>
</dbReference>
<dbReference type="GO" id="GO:0005230">
    <property type="term" value="F:extracellular ligand-gated monoatomic ion channel activity"/>
    <property type="evidence" value="ECO:0007669"/>
    <property type="project" value="InterPro"/>
</dbReference>
<accession>A0A7R8WBL7</accession>
<dbReference type="InterPro" id="IPR006028">
    <property type="entry name" value="GABAA/Glycine_rcpt"/>
</dbReference>
<evidence type="ECO:0000259" key="13">
    <source>
        <dbReference type="PROSITE" id="PS50086"/>
    </source>
</evidence>
<dbReference type="PANTHER" id="PTHR47219:SF10">
    <property type="entry name" value="GROWTH HORMONE-REGULATED TBC PROTEIN 1"/>
    <property type="match status" value="1"/>
</dbReference>
<dbReference type="Pfam" id="PF02932">
    <property type="entry name" value="Neur_chan_memb"/>
    <property type="match status" value="1"/>
</dbReference>
<dbReference type="OrthoDB" id="294251at2759"/>